<feature type="compositionally biased region" description="Acidic residues" evidence="1">
    <location>
        <begin position="41"/>
        <end position="62"/>
    </location>
</feature>
<comment type="caution">
    <text evidence="2">The sequence shown here is derived from an EMBL/GenBank/DDBJ whole genome shotgun (WGS) entry which is preliminary data.</text>
</comment>
<gene>
    <name evidence="2" type="ORF">RHGRI_008023</name>
</gene>
<feature type="compositionally biased region" description="Polar residues" evidence="1">
    <location>
        <begin position="1"/>
        <end position="12"/>
    </location>
</feature>
<sequence length="176" mass="20100">MFSLKSPSSLMSPESIPSAMPPPSPKRMTNSDGQIDFGRDVEEEEEEEEKEVWSGDSEEEQESTNILDPKDIRRKGRPPSKMKQGGVEKIVKKKREREKKTLSNEKAKEVEEIAVDHVVGTQESVVNVNVRNFMLPKLHGTINVAKHDAPYYATKYGTRRKHPPIFSKFIPIRNRL</sequence>
<proteinExistence type="predicted"/>
<evidence type="ECO:0000256" key="1">
    <source>
        <dbReference type="SAM" id="MobiDB-lite"/>
    </source>
</evidence>
<dbReference type="AlphaFoldDB" id="A0AAV6L0D1"/>
<keyword evidence="3" id="KW-1185">Reference proteome</keyword>
<dbReference type="EMBL" id="JACTNZ010000003">
    <property type="protein sequence ID" value="KAG5557969.1"/>
    <property type="molecule type" value="Genomic_DNA"/>
</dbReference>
<protein>
    <submittedName>
        <fullName evidence="2">Uncharacterized protein</fullName>
    </submittedName>
</protein>
<evidence type="ECO:0000313" key="2">
    <source>
        <dbReference type="EMBL" id="KAG5557969.1"/>
    </source>
</evidence>
<evidence type="ECO:0000313" key="3">
    <source>
        <dbReference type="Proteomes" id="UP000823749"/>
    </source>
</evidence>
<name>A0AAV6L0D1_9ERIC</name>
<accession>A0AAV6L0D1</accession>
<feature type="region of interest" description="Disordered" evidence="1">
    <location>
        <begin position="1"/>
        <end position="104"/>
    </location>
</feature>
<reference evidence="2" key="1">
    <citation type="submission" date="2020-08" db="EMBL/GenBank/DDBJ databases">
        <title>Plant Genome Project.</title>
        <authorList>
            <person name="Zhang R.-G."/>
        </authorList>
    </citation>
    <scope>NUCLEOTIDE SEQUENCE</scope>
    <source>
        <strain evidence="2">WSP0</strain>
        <tissue evidence="2">Leaf</tissue>
    </source>
</reference>
<organism evidence="2 3">
    <name type="scientific">Rhododendron griersonianum</name>
    <dbReference type="NCBI Taxonomy" id="479676"/>
    <lineage>
        <taxon>Eukaryota</taxon>
        <taxon>Viridiplantae</taxon>
        <taxon>Streptophyta</taxon>
        <taxon>Embryophyta</taxon>
        <taxon>Tracheophyta</taxon>
        <taxon>Spermatophyta</taxon>
        <taxon>Magnoliopsida</taxon>
        <taxon>eudicotyledons</taxon>
        <taxon>Gunneridae</taxon>
        <taxon>Pentapetalae</taxon>
        <taxon>asterids</taxon>
        <taxon>Ericales</taxon>
        <taxon>Ericaceae</taxon>
        <taxon>Ericoideae</taxon>
        <taxon>Rhodoreae</taxon>
        <taxon>Rhododendron</taxon>
    </lineage>
</organism>
<dbReference type="Proteomes" id="UP000823749">
    <property type="component" value="Chromosome 3"/>
</dbReference>